<keyword evidence="1" id="KW-0805">Transcription regulation</keyword>
<evidence type="ECO:0000313" key="5">
    <source>
        <dbReference type="EMBL" id="GEQ21116.1"/>
    </source>
</evidence>
<dbReference type="AlphaFoldDB" id="A0A512TLL8"/>
<keyword evidence="2" id="KW-0238">DNA-binding</keyword>
<comment type="caution">
    <text evidence="5">The sequence shown here is derived from an EMBL/GenBank/DDBJ whole genome shotgun (WGS) entry which is preliminary data.</text>
</comment>
<evidence type="ECO:0000256" key="1">
    <source>
        <dbReference type="ARBA" id="ARBA00023015"/>
    </source>
</evidence>
<accession>A0A512TLL8</accession>
<dbReference type="PROSITE" id="PS01124">
    <property type="entry name" value="HTH_ARAC_FAMILY_2"/>
    <property type="match status" value="1"/>
</dbReference>
<evidence type="ECO:0000259" key="4">
    <source>
        <dbReference type="PROSITE" id="PS01124"/>
    </source>
</evidence>
<evidence type="ECO:0000256" key="2">
    <source>
        <dbReference type="ARBA" id="ARBA00023125"/>
    </source>
</evidence>
<proteinExistence type="predicted"/>
<keyword evidence="3" id="KW-0804">Transcription</keyword>
<organism evidence="5 6">
    <name type="scientific">Clostridium butyricum</name>
    <dbReference type="NCBI Taxonomy" id="1492"/>
    <lineage>
        <taxon>Bacteria</taxon>
        <taxon>Bacillati</taxon>
        <taxon>Bacillota</taxon>
        <taxon>Clostridia</taxon>
        <taxon>Eubacteriales</taxon>
        <taxon>Clostridiaceae</taxon>
        <taxon>Clostridium</taxon>
    </lineage>
</organism>
<dbReference type="RefSeq" id="WP_146868305.1">
    <property type="nucleotide sequence ID" value="NZ_BKBC01000017.1"/>
</dbReference>
<protein>
    <submittedName>
        <fullName evidence="5">AraC family transcriptional regulator</fullName>
    </submittedName>
</protein>
<dbReference type="SUPFAM" id="SSF46689">
    <property type="entry name" value="Homeodomain-like"/>
    <property type="match status" value="2"/>
</dbReference>
<feature type="domain" description="HTH araC/xylS-type" evidence="4">
    <location>
        <begin position="194"/>
        <end position="292"/>
    </location>
</feature>
<dbReference type="PANTHER" id="PTHR43280">
    <property type="entry name" value="ARAC-FAMILY TRANSCRIPTIONAL REGULATOR"/>
    <property type="match status" value="1"/>
</dbReference>
<dbReference type="Gene3D" id="1.10.10.60">
    <property type="entry name" value="Homeodomain-like"/>
    <property type="match status" value="2"/>
</dbReference>
<gene>
    <name evidence="5" type="ORF">CBU02nite_16220</name>
</gene>
<dbReference type="GO" id="GO:0003700">
    <property type="term" value="F:DNA-binding transcription factor activity"/>
    <property type="evidence" value="ECO:0007669"/>
    <property type="project" value="InterPro"/>
</dbReference>
<dbReference type="PANTHER" id="PTHR43280:SF28">
    <property type="entry name" value="HTH-TYPE TRANSCRIPTIONAL ACTIVATOR RHAS"/>
    <property type="match status" value="1"/>
</dbReference>
<dbReference type="EMBL" id="BKBC01000017">
    <property type="protein sequence ID" value="GEQ21116.1"/>
    <property type="molecule type" value="Genomic_DNA"/>
</dbReference>
<name>A0A512TLL8_CLOBU</name>
<dbReference type="Proteomes" id="UP000321089">
    <property type="component" value="Unassembled WGS sequence"/>
</dbReference>
<sequence length="296" mass="34544">MNCIDKDFKYIQNLVGNITEDDLSCVDVYVHETLGIFIPSIGFCKYAIKANHTHPSYSFTLFFSEKDSIITPSINIPSNSYLCCAMSPYIPHEEPKSENFHRYIALFIDENFFKKQLSAYTKNINDRYFWSQFTISKNIINYIKNFMTEYEDNYDNCSEMLDILSILITNEIIRALLKIQNNNHHDKISSNEIQTAIDYMNTNFSEKITLKTLCNIINMSESNFNKTFREQTGISPIKYLINLRIKKAKKFLRNTDFSITDVSMKCGFYSVSHFSSCFMNSVNLSPTEYQNLFNIK</sequence>
<dbReference type="Pfam" id="PF12833">
    <property type="entry name" value="HTH_18"/>
    <property type="match status" value="1"/>
</dbReference>
<evidence type="ECO:0000256" key="3">
    <source>
        <dbReference type="ARBA" id="ARBA00023163"/>
    </source>
</evidence>
<reference evidence="5 6" key="1">
    <citation type="submission" date="2019-07" db="EMBL/GenBank/DDBJ databases">
        <title>Whole genome shotgun sequence of Clostridium butyricum NBRC 3858.</title>
        <authorList>
            <person name="Hosoyama A."/>
            <person name="Uohara A."/>
            <person name="Ohji S."/>
            <person name="Ichikawa N."/>
        </authorList>
    </citation>
    <scope>NUCLEOTIDE SEQUENCE [LARGE SCALE GENOMIC DNA]</scope>
    <source>
        <strain evidence="5 6">NBRC 3858</strain>
    </source>
</reference>
<dbReference type="InterPro" id="IPR009057">
    <property type="entry name" value="Homeodomain-like_sf"/>
</dbReference>
<dbReference type="SMART" id="SM00342">
    <property type="entry name" value="HTH_ARAC"/>
    <property type="match status" value="1"/>
</dbReference>
<dbReference type="GO" id="GO:0043565">
    <property type="term" value="F:sequence-specific DNA binding"/>
    <property type="evidence" value="ECO:0007669"/>
    <property type="project" value="InterPro"/>
</dbReference>
<dbReference type="InterPro" id="IPR018060">
    <property type="entry name" value="HTH_AraC"/>
</dbReference>
<evidence type="ECO:0000313" key="6">
    <source>
        <dbReference type="Proteomes" id="UP000321089"/>
    </source>
</evidence>